<dbReference type="Proteomes" id="UP000266841">
    <property type="component" value="Unassembled WGS sequence"/>
</dbReference>
<dbReference type="Gene3D" id="3.30.56.110">
    <property type="entry name" value="Protein of unknown function DUF2237"/>
    <property type="match status" value="1"/>
</dbReference>
<name>K0SCP3_THAOC</name>
<dbReference type="Pfam" id="PF09996">
    <property type="entry name" value="DUF2237"/>
    <property type="match status" value="1"/>
</dbReference>
<dbReference type="EMBL" id="AGNL01018417">
    <property type="protein sequence ID" value="EJK63130.1"/>
    <property type="molecule type" value="Genomic_DNA"/>
</dbReference>
<feature type="chain" id="PRO_5003839870" evidence="1">
    <location>
        <begin position="21"/>
        <end position="182"/>
    </location>
</feature>
<organism evidence="2 3">
    <name type="scientific">Thalassiosira oceanica</name>
    <name type="common">Marine diatom</name>
    <dbReference type="NCBI Taxonomy" id="159749"/>
    <lineage>
        <taxon>Eukaryota</taxon>
        <taxon>Sar</taxon>
        <taxon>Stramenopiles</taxon>
        <taxon>Ochrophyta</taxon>
        <taxon>Bacillariophyta</taxon>
        <taxon>Coscinodiscophyceae</taxon>
        <taxon>Thalassiosirophycidae</taxon>
        <taxon>Thalassiosirales</taxon>
        <taxon>Thalassiosiraceae</taxon>
        <taxon>Thalassiosira</taxon>
    </lineage>
</organism>
<dbReference type="OMA" id="GKNFCEV"/>
<accession>K0SCP3</accession>
<protein>
    <submittedName>
        <fullName evidence="2">Uncharacterized protein</fullName>
    </submittedName>
</protein>
<gene>
    <name evidence="2" type="ORF">THAOC_16232</name>
</gene>
<evidence type="ECO:0000313" key="2">
    <source>
        <dbReference type="EMBL" id="EJK63130.1"/>
    </source>
</evidence>
<dbReference type="OrthoDB" id="10260965at2759"/>
<keyword evidence="1" id="KW-0732">Signal</keyword>
<evidence type="ECO:0000313" key="3">
    <source>
        <dbReference type="Proteomes" id="UP000266841"/>
    </source>
</evidence>
<sequence length="182" mass="19880">MMLSRTVFIVTLASAAVSQAERLGKSSKSKSDQKTNVYGKPLSKCSQTGMALTGFTRTGRCVEEKDDEGSHHICIDLSSESLNGKNFCEVTKQDDWCDSKMECDDGGSDKKCPVEHWCVCQWAFEGYLEKAGGCDSIQEIDCEATNNEAILAYQADEEEHGEALACLKKRCNLDGAVVVATE</sequence>
<reference evidence="2 3" key="1">
    <citation type="journal article" date="2012" name="Genome Biol.">
        <title>Genome and low-iron response of an oceanic diatom adapted to chronic iron limitation.</title>
        <authorList>
            <person name="Lommer M."/>
            <person name="Specht M."/>
            <person name="Roy A.S."/>
            <person name="Kraemer L."/>
            <person name="Andreson R."/>
            <person name="Gutowska M.A."/>
            <person name="Wolf J."/>
            <person name="Bergner S.V."/>
            <person name="Schilhabel M.B."/>
            <person name="Klostermeier U.C."/>
            <person name="Beiko R.G."/>
            <person name="Rosenstiel P."/>
            <person name="Hippler M."/>
            <person name="Laroche J."/>
        </authorList>
    </citation>
    <scope>NUCLEOTIDE SEQUENCE [LARGE SCALE GENOMIC DNA]</scope>
    <source>
        <strain evidence="2 3">CCMP1005</strain>
    </source>
</reference>
<proteinExistence type="predicted"/>
<feature type="signal peptide" evidence="1">
    <location>
        <begin position="1"/>
        <end position="20"/>
    </location>
</feature>
<evidence type="ECO:0000256" key="1">
    <source>
        <dbReference type="SAM" id="SignalP"/>
    </source>
</evidence>
<comment type="caution">
    <text evidence="2">The sequence shown here is derived from an EMBL/GenBank/DDBJ whole genome shotgun (WGS) entry which is preliminary data.</text>
</comment>
<dbReference type="AlphaFoldDB" id="K0SCP3"/>
<dbReference type="eggNOG" id="ENOG502SEI6">
    <property type="taxonomic scope" value="Eukaryota"/>
</dbReference>
<keyword evidence="3" id="KW-1185">Reference proteome</keyword>
<dbReference type="InterPro" id="IPR018714">
    <property type="entry name" value="DUF2237"/>
</dbReference>